<feature type="transmembrane region" description="Helical" evidence="1">
    <location>
        <begin position="6"/>
        <end position="35"/>
    </location>
</feature>
<keyword evidence="1" id="KW-0472">Membrane</keyword>
<proteinExistence type="predicted"/>
<gene>
    <name evidence="2" type="ORF">D1B33_17250</name>
</gene>
<reference evidence="2 3" key="1">
    <citation type="submission" date="2018-08" db="EMBL/GenBank/DDBJ databases">
        <title>Lysinibacillus sp. YLB-03 draft genome sequence.</title>
        <authorList>
            <person name="Yu L."/>
        </authorList>
    </citation>
    <scope>NUCLEOTIDE SEQUENCE [LARGE SCALE GENOMIC DNA]</scope>
    <source>
        <strain evidence="2 3">YLB-03</strain>
    </source>
</reference>
<dbReference type="EMBL" id="QWEI01000014">
    <property type="protein sequence ID" value="RHW32088.1"/>
    <property type="molecule type" value="Genomic_DNA"/>
</dbReference>
<organism evidence="2 3">
    <name type="scientific">Ureibacillus yapensis</name>
    <dbReference type="NCBI Taxonomy" id="2304605"/>
    <lineage>
        <taxon>Bacteria</taxon>
        <taxon>Bacillati</taxon>
        <taxon>Bacillota</taxon>
        <taxon>Bacilli</taxon>
        <taxon>Bacillales</taxon>
        <taxon>Caryophanaceae</taxon>
        <taxon>Ureibacillus</taxon>
    </lineage>
</organism>
<dbReference type="Proteomes" id="UP000265692">
    <property type="component" value="Unassembled WGS sequence"/>
</dbReference>
<comment type="caution">
    <text evidence="2">The sequence shown here is derived from an EMBL/GenBank/DDBJ whole genome shotgun (WGS) entry which is preliminary data.</text>
</comment>
<evidence type="ECO:0000313" key="2">
    <source>
        <dbReference type="EMBL" id="RHW32088.1"/>
    </source>
</evidence>
<keyword evidence="3" id="KW-1185">Reference proteome</keyword>
<accession>A0A396S9M0</accession>
<name>A0A396S9M0_9BACL</name>
<sequence>MFFAFLFANFIVPFAILSPLFANIELLFAIFMLILNFQTFTRAIGENAHQIDERFLPQN</sequence>
<dbReference type="AlphaFoldDB" id="A0A396S9M0"/>
<evidence type="ECO:0000256" key="1">
    <source>
        <dbReference type="SAM" id="Phobius"/>
    </source>
</evidence>
<keyword evidence="1" id="KW-1133">Transmembrane helix</keyword>
<keyword evidence="1" id="KW-0812">Transmembrane</keyword>
<protein>
    <submittedName>
        <fullName evidence="2">Uncharacterized protein</fullName>
    </submittedName>
</protein>
<evidence type="ECO:0000313" key="3">
    <source>
        <dbReference type="Proteomes" id="UP000265692"/>
    </source>
</evidence>